<evidence type="ECO:0000256" key="3">
    <source>
        <dbReference type="ARBA" id="ARBA00023002"/>
    </source>
</evidence>
<gene>
    <name evidence="5" type="ORF">PKB_4358</name>
</gene>
<dbReference type="CDD" id="cd04730">
    <property type="entry name" value="NPD_like"/>
    <property type="match status" value="1"/>
</dbReference>
<reference evidence="5 6" key="1">
    <citation type="submission" date="2013-03" db="EMBL/GenBank/DDBJ databases">
        <authorList>
            <person name="Linke B."/>
        </authorList>
    </citation>
    <scope>NUCLEOTIDE SEQUENCE [LARGE SCALE GENOMIC DNA]</scope>
    <source>
        <strain evidence="5 6">B13</strain>
    </source>
</reference>
<evidence type="ECO:0000313" key="5">
    <source>
        <dbReference type="EMBL" id="CDF85683.1"/>
    </source>
</evidence>
<keyword evidence="1" id="KW-0285">Flavoprotein</keyword>
<dbReference type="SUPFAM" id="SSF51412">
    <property type="entry name" value="Inosine monophosphate dehydrogenase (IMPDH)"/>
    <property type="match status" value="1"/>
</dbReference>
<dbReference type="Gene3D" id="3.20.20.70">
    <property type="entry name" value="Aldolase class I"/>
    <property type="match status" value="1"/>
</dbReference>
<dbReference type="OrthoDB" id="9778912at2"/>
<dbReference type="Proteomes" id="UP000025241">
    <property type="component" value="Chromosome I"/>
</dbReference>
<dbReference type="InterPro" id="IPR046273">
    <property type="entry name" value="DUF6306"/>
</dbReference>
<evidence type="ECO:0000256" key="2">
    <source>
        <dbReference type="ARBA" id="ARBA00022643"/>
    </source>
</evidence>
<dbReference type="PANTHER" id="PTHR32332">
    <property type="entry name" value="2-NITROPROPANE DIOXYGENASE"/>
    <property type="match status" value="1"/>
</dbReference>
<dbReference type="Pfam" id="PF03060">
    <property type="entry name" value="NMO"/>
    <property type="match status" value="2"/>
</dbReference>
<dbReference type="EMBL" id="HG322950">
    <property type="protein sequence ID" value="CDF85683.1"/>
    <property type="molecule type" value="Genomic_DNA"/>
</dbReference>
<keyword evidence="6" id="KW-1185">Reference proteome</keyword>
<accession>A0A024HMN8</accession>
<evidence type="ECO:0000313" key="6">
    <source>
        <dbReference type="Proteomes" id="UP000025241"/>
    </source>
</evidence>
<keyword evidence="5" id="KW-0223">Dioxygenase</keyword>
<dbReference type="RefSeq" id="WP_052355355.1">
    <property type="nucleotide sequence ID" value="NZ_HG322950.1"/>
</dbReference>
<evidence type="ECO:0000259" key="4">
    <source>
        <dbReference type="Pfam" id="PF19825"/>
    </source>
</evidence>
<dbReference type="InterPro" id="IPR004136">
    <property type="entry name" value="NMO"/>
</dbReference>
<dbReference type="Pfam" id="PF19825">
    <property type="entry name" value="DUF6306"/>
    <property type="match status" value="1"/>
</dbReference>
<dbReference type="PATRIC" id="fig|1301098.3.peg.4363"/>
<sequence>MPHPALHTPLVDLLGCDLPIICAGMGGVARHELAAAVGNAGGFGCLGMVREPVELIRREVEAYRALSERPFAVNLIPAATPPELLAAQVEACLALQVPAMALFWDVQPALVRRLKEAGVLVLHQVGRRSQAEAALRAGVDVLIAQGVEAGGHVWGEVSTLALVPELVALGEVPVVACGGIASGAAMVAALALGAQGVACGSAFLATRESYAHDYHKQRLVEATADETLLTEAFFRNWPMPAPVRVLPNAVTHGEYAELHARRETPVIGKQDGGPIYLFSTDSPLRDAEGRLEDMPIYAGQSCAQLRDIPAAAQRVAQLVEEVEACLVRLQGAPEDETGLIDWLQQLMCAERAGARLMLDSARQTDDPQLLRHLDELHRGEAQSCRLLRASLQRLGAEPSREIGDFHARAMAIDDLHERLRFIARGQRWVARRIVERLPHIRQAWLRKELRAVLRLHRDEDAV</sequence>
<reference evidence="5 6" key="2">
    <citation type="submission" date="2014-05" db="EMBL/GenBank/DDBJ databases">
        <title>Genome sequence of the 3-chlorobenzoate degrading bacterium Pseudomonas knackmussii B13 shows multiple evidence for horizontal gene transfer.</title>
        <authorList>
            <person name="Miyazaki R."/>
            <person name="Bertelli C."/>
            <person name="Falquet L."/>
            <person name="Robinson-Rechavi M."/>
            <person name="Gharib W."/>
            <person name="Roy S."/>
            <person name="Van der Meer J.R."/>
        </authorList>
    </citation>
    <scope>NUCLEOTIDE SEQUENCE [LARGE SCALE GENOMIC DNA]</scope>
    <source>
        <strain evidence="5 6">B13</strain>
    </source>
</reference>
<keyword evidence="3" id="KW-0560">Oxidoreductase</keyword>
<dbReference type="InterPro" id="IPR013785">
    <property type="entry name" value="Aldolase_TIM"/>
</dbReference>
<dbReference type="HOGENOM" id="CLU_038732_9_2_6"/>
<evidence type="ECO:0000256" key="1">
    <source>
        <dbReference type="ARBA" id="ARBA00022630"/>
    </source>
</evidence>
<dbReference type="AlphaFoldDB" id="A0A024HMN8"/>
<organism evidence="5 6">
    <name type="scientific">Pseudomonas knackmussii (strain DSM 6978 / CCUG 54928 / LMG 23759 / B13)</name>
    <dbReference type="NCBI Taxonomy" id="1301098"/>
    <lineage>
        <taxon>Bacteria</taxon>
        <taxon>Pseudomonadati</taxon>
        <taxon>Pseudomonadota</taxon>
        <taxon>Gammaproteobacteria</taxon>
        <taxon>Pseudomonadales</taxon>
        <taxon>Pseudomonadaceae</taxon>
        <taxon>Pseudomonas</taxon>
    </lineage>
</organism>
<dbReference type="eggNOG" id="COG2070">
    <property type="taxonomic scope" value="Bacteria"/>
</dbReference>
<feature type="domain" description="DUF6306" evidence="4">
    <location>
        <begin position="340"/>
        <end position="459"/>
    </location>
</feature>
<dbReference type="GO" id="GO:0051213">
    <property type="term" value="F:dioxygenase activity"/>
    <property type="evidence" value="ECO:0007669"/>
    <property type="project" value="UniProtKB-KW"/>
</dbReference>
<name>A0A024HMN8_PSEKB</name>
<dbReference type="STRING" id="1301098.PKB_4358"/>
<proteinExistence type="predicted"/>
<dbReference type="PANTHER" id="PTHR32332:SF20">
    <property type="entry name" value="2-NITROPROPANE DIOXYGENASE-LIKE PROTEIN"/>
    <property type="match status" value="1"/>
</dbReference>
<keyword evidence="2" id="KW-0288">FMN</keyword>
<dbReference type="KEGG" id="pkc:PKB_4358"/>
<dbReference type="GO" id="GO:0018580">
    <property type="term" value="F:nitronate monooxygenase activity"/>
    <property type="evidence" value="ECO:0007669"/>
    <property type="project" value="InterPro"/>
</dbReference>
<protein>
    <submittedName>
        <fullName evidence="5">Putative 2-nitropropane dioxygenase</fullName>
    </submittedName>
</protein>